<protein>
    <submittedName>
        <fullName evidence="1">Uncharacterized protein</fullName>
    </submittedName>
</protein>
<organism evidence="1 2">
    <name type="scientific">Helianthus annuus</name>
    <name type="common">Common sunflower</name>
    <dbReference type="NCBI Taxonomy" id="4232"/>
    <lineage>
        <taxon>Eukaryota</taxon>
        <taxon>Viridiplantae</taxon>
        <taxon>Streptophyta</taxon>
        <taxon>Embryophyta</taxon>
        <taxon>Tracheophyta</taxon>
        <taxon>Spermatophyta</taxon>
        <taxon>Magnoliopsida</taxon>
        <taxon>eudicotyledons</taxon>
        <taxon>Gunneridae</taxon>
        <taxon>Pentapetalae</taxon>
        <taxon>asterids</taxon>
        <taxon>campanulids</taxon>
        <taxon>Asterales</taxon>
        <taxon>Asteraceae</taxon>
        <taxon>Asteroideae</taxon>
        <taxon>Heliantheae alliance</taxon>
        <taxon>Heliantheae</taxon>
        <taxon>Helianthus</taxon>
    </lineage>
</organism>
<reference evidence="2" key="1">
    <citation type="journal article" date="2017" name="Nature">
        <title>The sunflower genome provides insights into oil metabolism, flowering and Asterid evolution.</title>
        <authorList>
            <person name="Badouin H."/>
            <person name="Gouzy J."/>
            <person name="Grassa C.J."/>
            <person name="Murat F."/>
            <person name="Staton S.E."/>
            <person name="Cottret L."/>
            <person name="Lelandais-Briere C."/>
            <person name="Owens G.L."/>
            <person name="Carrere S."/>
            <person name="Mayjonade B."/>
            <person name="Legrand L."/>
            <person name="Gill N."/>
            <person name="Kane N.C."/>
            <person name="Bowers J.E."/>
            <person name="Hubner S."/>
            <person name="Bellec A."/>
            <person name="Berard A."/>
            <person name="Berges H."/>
            <person name="Blanchet N."/>
            <person name="Boniface M.C."/>
            <person name="Brunel D."/>
            <person name="Catrice O."/>
            <person name="Chaidir N."/>
            <person name="Claudel C."/>
            <person name="Donnadieu C."/>
            <person name="Faraut T."/>
            <person name="Fievet G."/>
            <person name="Helmstetter N."/>
            <person name="King M."/>
            <person name="Knapp S.J."/>
            <person name="Lai Z."/>
            <person name="Le Paslier M.C."/>
            <person name="Lippi Y."/>
            <person name="Lorenzon L."/>
            <person name="Mandel J.R."/>
            <person name="Marage G."/>
            <person name="Marchand G."/>
            <person name="Marquand E."/>
            <person name="Bret-Mestries E."/>
            <person name="Morien E."/>
            <person name="Nambeesan S."/>
            <person name="Nguyen T."/>
            <person name="Pegot-Espagnet P."/>
            <person name="Pouilly N."/>
            <person name="Raftis F."/>
            <person name="Sallet E."/>
            <person name="Schiex T."/>
            <person name="Thomas J."/>
            <person name="Vandecasteele C."/>
            <person name="Vares D."/>
            <person name="Vear F."/>
            <person name="Vautrin S."/>
            <person name="Crespi M."/>
            <person name="Mangin B."/>
            <person name="Burke J.M."/>
            <person name="Salse J."/>
            <person name="Munos S."/>
            <person name="Vincourt P."/>
            <person name="Rieseberg L.H."/>
            <person name="Langlade N.B."/>
        </authorList>
    </citation>
    <scope>NUCLEOTIDE SEQUENCE [LARGE SCALE GENOMIC DNA]</scope>
    <source>
        <strain evidence="2">cv. SF193</strain>
    </source>
</reference>
<evidence type="ECO:0000313" key="2">
    <source>
        <dbReference type="Proteomes" id="UP000215914"/>
    </source>
</evidence>
<keyword evidence="2" id="KW-1185">Reference proteome</keyword>
<proteinExistence type="predicted"/>
<dbReference type="Proteomes" id="UP000215914">
    <property type="component" value="Chromosome 10"/>
</dbReference>
<gene>
    <name evidence="1" type="ORF">HannXRQ_Chr10g0308601</name>
</gene>
<name>A0A251TNZ7_HELAN</name>
<sequence length="51" mass="5954">MNLENSKSEKIPECRADKPVVTRVWKERFKGNDGDFLDGDQAYFEEPNTTF</sequence>
<evidence type="ECO:0000313" key="1">
    <source>
        <dbReference type="EMBL" id="OTG12342.1"/>
    </source>
</evidence>
<dbReference type="InParanoid" id="A0A251TNZ7"/>
<accession>A0A251TNZ7</accession>
<dbReference type="AlphaFoldDB" id="A0A251TNZ7"/>
<dbReference type="EMBL" id="CM007899">
    <property type="protein sequence ID" value="OTG12342.1"/>
    <property type="molecule type" value="Genomic_DNA"/>
</dbReference>